<dbReference type="PROSITE" id="PS50109">
    <property type="entry name" value="HIS_KIN"/>
    <property type="match status" value="1"/>
</dbReference>
<dbReference type="InterPro" id="IPR036097">
    <property type="entry name" value="HisK_dim/P_sf"/>
</dbReference>
<dbReference type="SUPFAM" id="SSF55874">
    <property type="entry name" value="ATPase domain of HSP90 chaperone/DNA topoisomerase II/histidine kinase"/>
    <property type="match status" value="1"/>
</dbReference>
<dbReference type="InterPro" id="IPR003594">
    <property type="entry name" value="HATPase_dom"/>
</dbReference>
<gene>
    <name evidence="10" type="ORF">PSAB_12270</name>
</gene>
<keyword evidence="8" id="KW-0902">Two-component regulatory system</keyword>
<dbReference type="PANTHER" id="PTHR43065:SF10">
    <property type="entry name" value="PEROXIDE STRESS-ACTIVATED HISTIDINE KINASE MAK3"/>
    <property type="match status" value="1"/>
</dbReference>
<dbReference type="Pfam" id="PF02518">
    <property type="entry name" value="HATPase_c"/>
    <property type="match status" value="1"/>
</dbReference>
<evidence type="ECO:0000256" key="3">
    <source>
        <dbReference type="ARBA" id="ARBA00022553"/>
    </source>
</evidence>
<dbReference type="EMBL" id="CP004078">
    <property type="protein sequence ID" value="AHV97378.1"/>
    <property type="molecule type" value="Genomic_DNA"/>
</dbReference>
<dbReference type="Proteomes" id="UP000019772">
    <property type="component" value="Chromosome"/>
</dbReference>
<proteinExistence type="predicted"/>
<evidence type="ECO:0000256" key="2">
    <source>
        <dbReference type="ARBA" id="ARBA00012438"/>
    </source>
</evidence>
<dbReference type="CDD" id="cd00082">
    <property type="entry name" value="HisKA"/>
    <property type="match status" value="1"/>
</dbReference>
<dbReference type="SMART" id="SM00387">
    <property type="entry name" value="HATPase_c"/>
    <property type="match status" value="1"/>
</dbReference>
<dbReference type="InterPro" id="IPR003661">
    <property type="entry name" value="HisK_dim/P_dom"/>
</dbReference>
<dbReference type="InterPro" id="IPR005467">
    <property type="entry name" value="His_kinase_dom"/>
</dbReference>
<reference evidence="10 11" key="1">
    <citation type="journal article" date="2014" name="PLoS Genet.">
        <title>Comparative Genomic Analysis of N2-Fixing and Non-N2-Fixing Paenibacillus spp.: Organization, Evolution and Expression of the Nitrogen Fixation Genes.</title>
        <authorList>
            <person name="Xie J.B."/>
            <person name="Du Z."/>
            <person name="Bai L."/>
            <person name="Tian C."/>
            <person name="Zhang Y."/>
            <person name="Xie J.Y."/>
            <person name="Wang T."/>
            <person name="Liu X."/>
            <person name="Chen X."/>
            <person name="Cheng Q."/>
            <person name="Chen S."/>
            <person name="Li J."/>
        </authorList>
    </citation>
    <scope>NUCLEOTIDE SEQUENCE [LARGE SCALE GENOMIC DNA]</scope>
    <source>
        <strain evidence="10 11">T27</strain>
    </source>
</reference>
<evidence type="ECO:0000256" key="4">
    <source>
        <dbReference type="ARBA" id="ARBA00022679"/>
    </source>
</evidence>
<dbReference type="SMART" id="SM00388">
    <property type="entry name" value="HisKA"/>
    <property type="match status" value="1"/>
</dbReference>
<dbReference type="EC" id="2.7.13.3" evidence="2"/>
<dbReference type="OrthoDB" id="9815750at2"/>
<dbReference type="GO" id="GO:0000155">
    <property type="term" value="F:phosphorelay sensor kinase activity"/>
    <property type="evidence" value="ECO:0007669"/>
    <property type="project" value="InterPro"/>
</dbReference>
<evidence type="ECO:0000256" key="1">
    <source>
        <dbReference type="ARBA" id="ARBA00000085"/>
    </source>
</evidence>
<keyword evidence="6 10" id="KW-0418">Kinase</keyword>
<evidence type="ECO:0000313" key="10">
    <source>
        <dbReference type="EMBL" id="AHV97378.1"/>
    </source>
</evidence>
<dbReference type="HOGENOM" id="CLU_060487_0_0_9"/>
<name>X4ZYY1_9BACL</name>
<dbReference type="SUPFAM" id="SSF47384">
    <property type="entry name" value="Homodimeric domain of signal transducing histidine kinase"/>
    <property type="match status" value="1"/>
</dbReference>
<dbReference type="STRING" id="1268072.PSAB_12270"/>
<dbReference type="Gene3D" id="1.10.287.130">
    <property type="match status" value="1"/>
</dbReference>
<feature type="domain" description="Histidine kinase" evidence="9">
    <location>
        <begin position="159"/>
        <end position="370"/>
    </location>
</feature>
<keyword evidence="4" id="KW-0808">Transferase</keyword>
<keyword evidence="5" id="KW-0547">Nucleotide-binding</keyword>
<dbReference type="AlphaFoldDB" id="X4ZYY1"/>
<protein>
    <recommendedName>
        <fullName evidence="2">histidine kinase</fullName>
        <ecNumber evidence="2">2.7.13.3</ecNumber>
    </recommendedName>
</protein>
<dbReference type="eggNOG" id="COG4191">
    <property type="taxonomic scope" value="Bacteria"/>
</dbReference>
<keyword evidence="3" id="KW-0597">Phosphoprotein</keyword>
<evidence type="ECO:0000256" key="6">
    <source>
        <dbReference type="ARBA" id="ARBA00022777"/>
    </source>
</evidence>
<evidence type="ECO:0000256" key="7">
    <source>
        <dbReference type="ARBA" id="ARBA00022840"/>
    </source>
</evidence>
<dbReference type="InterPro" id="IPR036890">
    <property type="entry name" value="HATPase_C_sf"/>
</dbReference>
<dbReference type="Gene3D" id="3.30.565.10">
    <property type="entry name" value="Histidine kinase-like ATPase, C-terminal domain"/>
    <property type="match status" value="1"/>
</dbReference>
<accession>X4ZYY1</accession>
<keyword evidence="7" id="KW-0067">ATP-binding</keyword>
<dbReference type="PRINTS" id="PR00344">
    <property type="entry name" value="BCTRLSENSOR"/>
</dbReference>
<dbReference type="PANTHER" id="PTHR43065">
    <property type="entry name" value="SENSOR HISTIDINE KINASE"/>
    <property type="match status" value="1"/>
</dbReference>
<comment type="catalytic activity">
    <reaction evidence="1">
        <text>ATP + protein L-histidine = ADP + protein N-phospho-L-histidine.</text>
        <dbReference type="EC" id="2.7.13.3"/>
    </reaction>
</comment>
<dbReference type="PATRIC" id="fig|1268072.3.peg.2551"/>
<organism evidence="10 11">
    <name type="scientific">Paenibacillus sabinae T27</name>
    <dbReference type="NCBI Taxonomy" id="1268072"/>
    <lineage>
        <taxon>Bacteria</taxon>
        <taxon>Bacillati</taxon>
        <taxon>Bacillota</taxon>
        <taxon>Bacilli</taxon>
        <taxon>Bacillales</taxon>
        <taxon>Paenibacillaceae</taxon>
        <taxon>Paenibacillus</taxon>
    </lineage>
</organism>
<keyword evidence="11" id="KW-1185">Reference proteome</keyword>
<evidence type="ECO:0000256" key="5">
    <source>
        <dbReference type="ARBA" id="ARBA00022741"/>
    </source>
</evidence>
<dbReference type="KEGG" id="psab:PSAB_12270"/>
<dbReference type="RefSeq" id="WP_025334895.1">
    <property type="nucleotide sequence ID" value="NZ_CP004078.1"/>
</dbReference>
<dbReference type="InterPro" id="IPR004358">
    <property type="entry name" value="Sig_transdc_His_kin-like_C"/>
</dbReference>
<sequence>MEQVLEYIRGQKEAVIEWWLNEVDKEYPLFYNLDKLREHGKLYFDLVTAVHIPVKEHPLFQHLPEWCQILFLKKVPIVHVMHSSHLFRQSVFKALSDAPLDEGKLMKVLAILSERIDTYERQVTQYYTVHAHAQLEDQEQRLGEMHDDKLNLIGKMAASMAHEIRNPLTSIRGFIKLIRDRLPEESLALVENYIHIIETEFDLIQSQITGFLTFSKKPVEENFVLLNVREQIQSALVLINPLLINNNIELTVDLPHEMMFYVQKTPIQQVISNLLNNSIDALGSVSGERRIWITGAEDEHWITLKITNNGPKIPDGIQHKLFQPFVTGREHGTGLGLAICKKIMDNHQGDISFRSTDNETEFILQFKKKGYGSITF</sequence>
<dbReference type="GO" id="GO:0005524">
    <property type="term" value="F:ATP binding"/>
    <property type="evidence" value="ECO:0007669"/>
    <property type="project" value="UniProtKB-KW"/>
</dbReference>
<evidence type="ECO:0000256" key="8">
    <source>
        <dbReference type="ARBA" id="ARBA00023012"/>
    </source>
</evidence>
<evidence type="ECO:0000313" key="11">
    <source>
        <dbReference type="Proteomes" id="UP000019772"/>
    </source>
</evidence>
<evidence type="ECO:0000259" key="9">
    <source>
        <dbReference type="PROSITE" id="PS50109"/>
    </source>
</evidence>
<dbReference type="Pfam" id="PF00512">
    <property type="entry name" value="HisKA"/>
    <property type="match status" value="1"/>
</dbReference>